<keyword evidence="2" id="KW-0238">DNA-binding</keyword>
<keyword evidence="3" id="KW-0175">Coiled coil</keyword>
<sequence length="823" mass="93686">MFFKGKKKEKEEGGVVHGEQPNGVTTRNIIRIGSVSSGASTEQLDQIAANKQKIPSLFRLLAEHKLSEKEIWEGDPMLFAILYQFKEHLNKTDSAPNIITFHLPSIPEFGDIKKKSYKINKKFSIAQTISLICKKQMIPDPKRFWIGSLQGFIMNDTETLASYGLSSLFESWELRLIVKEDILSKSPYRYQPLESIGTEFIVVFELPPLEQFNGLKRHVVKVDSGHTIKQTIANICKKYKVENPDRFSVMTIDENPLVEFALFGGACFKHYGLGYKFKKWDLKIVFNDLIPPYVHKHTVIPLHGWTQVSPGQLDPYTARTIINDLENKCVEYQAIITQLQKDIEGGNEVSAAHVREIERLREENKKLLETLEEERESTSQQNEVYEKRLESSNAEIESQSGQMKTMKAKIDELSHQLSQLKIVHEETTNNLVVSRAEKDSLQVQFEEATAEIADYQQKLLLLRAQSAQSESNLTSMIATLEKEKIAIKEEAKLSFERIATEKASSEESSKHLQASQALLCTQLQDDIVSLQREREIMQLSVQKATVDRQEAVVLQEKAEKKMVEMQSEKKRVERQFGDLERERDVLRQQVQIKVDEIQDVQKDLEWSRETIAELERRLANMTGEVKMFKDIKDKEVQKAKKSCVSETQTKSQLDKEKQNTLEIQTRLNKKINELESARKAQEQAFKNAEQAFKKVEGDLKRETEDYRQKYEQLRISISNGTIKEGTNVPALPAAASSNPNGSSFSLGGHKASSANKDLNDDMASSPVLIGGVQKSQEDSSAQNSSAHERRGSVDADGLYNSLQNRFQHTVREGVEELELSDNE</sequence>
<evidence type="ECO:0000256" key="4">
    <source>
        <dbReference type="SAM" id="MobiDB-lite"/>
    </source>
</evidence>
<protein>
    <recommendedName>
        <fullName evidence="7">Ubiquitin-like domain-containing protein</fullName>
    </recommendedName>
</protein>
<dbReference type="InterPro" id="IPR050308">
    <property type="entry name" value="MukB/SMC"/>
</dbReference>
<dbReference type="Proteomes" id="UP000695562">
    <property type="component" value="Unassembled WGS sequence"/>
</dbReference>
<feature type="compositionally biased region" description="Polar residues" evidence="4">
    <location>
        <begin position="391"/>
        <end position="401"/>
    </location>
</feature>
<comment type="caution">
    <text evidence="5">The sequence shown here is derived from an EMBL/GenBank/DDBJ whole genome shotgun (WGS) entry which is preliminary data.</text>
</comment>
<evidence type="ECO:0000313" key="6">
    <source>
        <dbReference type="Proteomes" id="UP000695562"/>
    </source>
</evidence>
<dbReference type="GO" id="GO:0003677">
    <property type="term" value="F:DNA binding"/>
    <property type="evidence" value="ECO:0007669"/>
    <property type="project" value="UniProtKB-KW"/>
</dbReference>
<accession>A0A8J4V3T3</accession>
<dbReference type="OrthoDB" id="16815at2759"/>
<reference evidence="5" key="1">
    <citation type="submission" date="2020-01" db="EMBL/GenBank/DDBJ databases">
        <title>Development of genomics and gene disruption for Polysphondylium violaceum indicates a role for the polyketide synthase stlB in stalk morphogenesis.</title>
        <authorList>
            <person name="Narita B."/>
            <person name="Kawabe Y."/>
            <person name="Kin K."/>
            <person name="Saito T."/>
            <person name="Gibbs R."/>
            <person name="Kuspa A."/>
            <person name="Muzny D."/>
            <person name="Queller D."/>
            <person name="Richards S."/>
            <person name="Strassman J."/>
            <person name="Sucgang R."/>
            <person name="Worley K."/>
            <person name="Schaap P."/>
        </authorList>
    </citation>
    <scope>NUCLEOTIDE SEQUENCE</scope>
    <source>
        <strain evidence="5">QSvi11</strain>
    </source>
</reference>
<keyword evidence="6" id="KW-1185">Reference proteome</keyword>
<dbReference type="EMBL" id="AJWJ01000240">
    <property type="protein sequence ID" value="KAF2072887.1"/>
    <property type="molecule type" value="Genomic_DNA"/>
</dbReference>
<keyword evidence="1" id="KW-0963">Cytoplasm</keyword>
<evidence type="ECO:0000313" key="5">
    <source>
        <dbReference type="EMBL" id="KAF2072887.1"/>
    </source>
</evidence>
<evidence type="ECO:0000256" key="2">
    <source>
        <dbReference type="ARBA" id="ARBA00023125"/>
    </source>
</evidence>
<name>A0A8J4V3T3_9MYCE</name>
<feature type="compositionally biased region" description="Low complexity" evidence="4">
    <location>
        <begin position="729"/>
        <end position="748"/>
    </location>
</feature>
<feature type="region of interest" description="Disordered" evidence="4">
    <location>
        <begin position="371"/>
        <end position="401"/>
    </location>
</feature>
<feature type="coiled-coil region" evidence="3">
    <location>
        <begin position="555"/>
        <end position="631"/>
    </location>
</feature>
<dbReference type="PANTHER" id="PTHR42963:SF1">
    <property type="entry name" value="DUF4476 DOMAIN-CONTAINING PROTEIN"/>
    <property type="match status" value="1"/>
</dbReference>
<proteinExistence type="predicted"/>
<organism evidence="5 6">
    <name type="scientific">Polysphondylium violaceum</name>
    <dbReference type="NCBI Taxonomy" id="133409"/>
    <lineage>
        <taxon>Eukaryota</taxon>
        <taxon>Amoebozoa</taxon>
        <taxon>Evosea</taxon>
        <taxon>Eumycetozoa</taxon>
        <taxon>Dictyostelia</taxon>
        <taxon>Dictyosteliales</taxon>
        <taxon>Dictyosteliaceae</taxon>
        <taxon>Polysphondylium</taxon>
    </lineage>
</organism>
<feature type="region of interest" description="Disordered" evidence="4">
    <location>
        <begin position="723"/>
        <end position="800"/>
    </location>
</feature>
<evidence type="ECO:0000256" key="1">
    <source>
        <dbReference type="ARBA" id="ARBA00022490"/>
    </source>
</evidence>
<dbReference type="GO" id="GO:0005737">
    <property type="term" value="C:cytoplasm"/>
    <property type="evidence" value="ECO:0007669"/>
    <property type="project" value="TreeGrafter"/>
</dbReference>
<gene>
    <name evidence="5" type="ORF">CYY_005782</name>
</gene>
<evidence type="ECO:0008006" key="7">
    <source>
        <dbReference type="Google" id="ProtNLM"/>
    </source>
</evidence>
<feature type="coiled-coil region" evidence="3">
    <location>
        <begin position="664"/>
        <end position="705"/>
    </location>
</feature>
<feature type="region of interest" description="Disordered" evidence="4">
    <location>
        <begin position="1"/>
        <end position="21"/>
    </location>
</feature>
<evidence type="ECO:0000256" key="3">
    <source>
        <dbReference type="SAM" id="Coils"/>
    </source>
</evidence>
<dbReference type="PANTHER" id="PTHR42963">
    <property type="entry name" value="CHROMOSOME PARTITION PROTEIN MUKB"/>
    <property type="match status" value="1"/>
</dbReference>
<dbReference type="AlphaFoldDB" id="A0A8J4V3T3"/>